<dbReference type="InterPro" id="IPR004785">
    <property type="entry name" value="RpiB"/>
</dbReference>
<name>A0ABS9MHT1_9FIRM</name>
<dbReference type="InterPro" id="IPR003500">
    <property type="entry name" value="RpiB_LacA_LacB"/>
</dbReference>
<dbReference type="RefSeq" id="WP_087232757.1">
    <property type="nucleotide sequence ID" value="NZ_JAKNHQ010000005.1"/>
</dbReference>
<dbReference type="EMBL" id="JAKNHQ010000005">
    <property type="protein sequence ID" value="MCG4610377.1"/>
    <property type="molecule type" value="Genomic_DNA"/>
</dbReference>
<dbReference type="NCBIfam" id="TIGR00689">
    <property type="entry name" value="rpiB_lacA_lacB"/>
    <property type="match status" value="1"/>
</dbReference>
<proteinExistence type="inferred from homology"/>
<organism evidence="3 4">
    <name type="scientific">Anaeromassilibacillus senegalensis</name>
    <dbReference type="NCBI Taxonomy" id="1673717"/>
    <lineage>
        <taxon>Bacteria</taxon>
        <taxon>Bacillati</taxon>
        <taxon>Bacillota</taxon>
        <taxon>Clostridia</taxon>
        <taxon>Eubacteriales</taxon>
        <taxon>Acutalibacteraceae</taxon>
        <taxon>Anaeromassilibacillus</taxon>
    </lineage>
</organism>
<evidence type="ECO:0000313" key="3">
    <source>
        <dbReference type="EMBL" id="MCG4610377.1"/>
    </source>
</evidence>
<evidence type="ECO:0000313" key="4">
    <source>
        <dbReference type="Proteomes" id="UP001298681"/>
    </source>
</evidence>
<dbReference type="NCBIfam" id="NF004051">
    <property type="entry name" value="PRK05571.1"/>
    <property type="match status" value="1"/>
</dbReference>
<dbReference type="InterPro" id="IPR036569">
    <property type="entry name" value="RpiB_LacA_LacB_sf"/>
</dbReference>
<dbReference type="Gene3D" id="3.40.1400.10">
    <property type="entry name" value="Sugar-phosphate isomerase, RpiB/LacA/LacB"/>
    <property type="match status" value="1"/>
</dbReference>
<dbReference type="NCBIfam" id="TIGR01120">
    <property type="entry name" value="rpiB"/>
    <property type="match status" value="1"/>
</dbReference>
<dbReference type="Proteomes" id="UP001298681">
    <property type="component" value="Unassembled WGS sequence"/>
</dbReference>
<keyword evidence="2 3" id="KW-0413">Isomerase</keyword>
<dbReference type="PIRSF" id="PIRSF005384">
    <property type="entry name" value="RpiB_LacA_B"/>
    <property type="match status" value="1"/>
</dbReference>
<gene>
    <name evidence="3" type="primary">rpiB</name>
    <name evidence="3" type="ORF">L0P57_05460</name>
</gene>
<comment type="similarity">
    <text evidence="1">Belongs to the LacAB/RpiB family.</text>
</comment>
<evidence type="ECO:0000256" key="1">
    <source>
        <dbReference type="ARBA" id="ARBA00008754"/>
    </source>
</evidence>
<accession>A0ABS9MHT1</accession>
<dbReference type="Pfam" id="PF02502">
    <property type="entry name" value="LacAB_rpiB"/>
    <property type="match status" value="1"/>
</dbReference>
<dbReference type="EC" id="5.3.1.6" evidence="3"/>
<dbReference type="PANTHER" id="PTHR30345:SF0">
    <property type="entry name" value="DNA DAMAGE-REPAIR_TOLERATION PROTEIN DRT102"/>
    <property type="match status" value="1"/>
</dbReference>
<dbReference type="SUPFAM" id="SSF89623">
    <property type="entry name" value="Ribose/Galactose isomerase RpiB/AlsB"/>
    <property type="match status" value="1"/>
</dbReference>
<evidence type="ECO:0000256" key="2">
    <source>
        <dbReference type="ARBA" id="ARBA00023235"/>
    </source>
</evidence>
<dbReference type="PANTHER" id="PTHR30345">
    <property type="entry name" value="RIBOSE-5-PHOSPHATE ISOMERASE B"/>
    <property type="match status" value="1"/>
</dbReference>
<keyword evidence="4" id="KW-1185">Reference proteome</keyword>
<protein>
    <submittedName>
        <fullName evidence="3">Ribose 5-phosphate isomerase B</fullName>
        <ecNumber evidence="3">5.3.1.6</ecNumber>
    </submittedName>
</protein>
<reference evidence="3 4" key="1">
    <citation type="submission" date="2022-01" db="EMBL/GenBank/DDBJ databases">
        <title>Collection of gut derived symbiotic bacterial strains cultured from healthy donors.</title>
        <authorList>
            <person name="Lin H."/>
            <person name="Kohout C."/>
            <person name="Waligurski E."/>
            <person name="Pamer E.G."/>
        </authorList>
    </citation>
    <scope>NUCLEOTIDE SEQUENCE [LARGE SCALE GENOMIC DNA]</scope>
    <source>
        <strain evidence="3 4">DFI.7.58</strain>
    </source>
</reference>
<dbReference type="GO" id="GO:0004751">
    <property type="term" value="F:ribose-5-phosphate isomerase activity"/>
    <property type="evidence" value="ECO:0007669"/>
    <property type="project" value="UniProtKB-EC"/>
</dbReference>
<comment type="caution">
    <text evidence="3">The sequence shown here is derived from an EMBL/GenBank/DDBJ whole genome shotgun (WGS) entry which is preliminary data.</text>
</comment>
<sequence>MILLGADHGGVGLKDAIKNYLEQNHIACKDFGTFDTESVDYVPIASKVAHGVANGEGEFGILCCGTGIGMSMAANKVQGVRAAVCSDPYCVEMTRRHNNANVLCMGGRVIDEQKAVEFVKIFLSTGFEGGRHQRRVDQIAAVERGEL</sequence>